<dbReference type="EMBL" id="JEMG01000001">
    <property type="protein sequence ID" value="EYC51700.1"/>
    <property type="molecule type" value="Genomic_DNA"/>
</dbReference>
<evidence type="ECO:0000259" key="2">
    <source>
        <dbReference type="Pfam" id="PF07157"/>
    </source>
</evidence>
<dbReference type="eggNOG" id="COG4228">
    <property type="taxonomic scope" value="Bacteria"/>
</dbReference>
<dbReference type="InterPro" id="IPR009826">
    <property type="entry name" value="DNA_circ_N"/>
</dbReference>
<dbReference type="Proteomes" id="UP000023268">
    <property type="component" value="Unassembled WGS sequence"/>
</dbReference>
<feature type="region of interest" description="Disordered" evidence="1">
    <location>
        <begin position="14"/>
        <end position="37"/>
    </location>
</feature>
<organism evidence="3 4">
    <name type="scientific">Hylemonella gracilis str. Niagara R</name>
    <dbReference type="NCBI Taxonomy" id="1458275"/>
    <lineage>
        <taxon>Bacteria</taxon>
        <taxon>Pseudomonadati</taxon>
        <taxon>Pseudomonadota</taxon>
        <taxon>Betaproteobacteria</taxon>
        <taxon>Burkholderiales</taxon>
        <taxon>Comamonadaceae</taxon>
        <taxon>Hylemonella</taxon>
    </lineage>
</organism>
<sequence>MAWRDELKPASFRGKPFHVEGGSVTGGRRQAAHEYPQRDAGWQEDMGRRTRVYKVDAFLLGAGYMTQRDALMAALEAPGPGKLVHPYHGEQRVVVETFEMEERTERGGYVQISITFTEAGEQLEPSATTDLLAQVQEKQAAAESAAAQGFADKWRVLGQTGSVVGAALDKVNKLMALPAMSVENWAWVRSNPVSALGALLPERLQQSMGNPFALARGLQTLMRRSERVGDLLKGTAADWGGGSTRSAPSLSQAGIAQSNSSALETFVAQSAAINVMALAVGAPREDAQGNIPTSSSAWTINSMDEQSAAVARAAVLAQTDALLFGDGTASAEVGGLVINAPETEIAQSLMDLRTSVIDRLAELARGGGVVRSSTPLQTVPAVVLAHALYGDDWFQSGRAEELAARNRIIHPGFVPAGQVITYIVN</sequence>
<evidence type="ECO:0000313" key="4">
    <source>
        <dbReference type="Proteomes" id="UP000023268"/>
    </source>
</evidence>
<evidence type="ECO:0000256" key="1">
    <source>
        <dbReference type="SAM" id="MobiDB-lite"/>
    </source>
</evidence>
<dbReference type="OrthoDB" id="378644at2"/>
<feature type="domain" description="DNA circulation N-terminal" evidence="2">
    <location>
        <begin position="7"/>
        <end position="93"/>
    </location>
</feature>
<dbReference type="AlphaFoldDB" id="A0A016XIH4"/>
<protein>
    <recommendedName>
        <fullName evidence="2">DNA circulation N-terminal domain-containing protein</fullName>
    </recommendedName>
</protein>
<comment type="caution">
    <text evidence="3">The sequence shown here is derived from an EMBL/GenBank/DDBJ whole genome shotgun (WGS) entry which is preliminary data.</text>
</comment>
<reference evidence="3 4" key="1">
    <citation type="submission" date="2014-02" db="EMBL/GenBank/DDBJ databases">
        <title>Draft Genome of Hylemonella gracilis isolated from the Niagara River.</title>
        <authorList>
            <person name="Pawlowski D.R."/>
            <person name="Koudelka G.B."/>
        </authorList>
    </citation>
    <scope>NUCLEOTIDE SEQUENCE [LARGE SCALE GENOMIC DNA]</scope>
    <source>
        <strain evidence="3 4">Niagara R</strain>
    </source>
</reference>
<proteinExistence type="predicted"/>
<dbReference type="STRING" id="1458275.AZ34_11840"/>
<name>A0A016XIH4_9BURK</name>
<accession>A0A016XIH4</accession>
<evidence type="ECO:0000313" key="3">
    <source>
        <dbReference type="EMBL" id="EYC51700.1"/>
    </source>
</evidence>
<dbReference type="RefSeq" id="WP_051509739.1">
    <property type="nucleotide sequence ID" value="NZ_JEMG01000001.1"/>
</dbReference>
<dbReference type="Pfam" id="PF07157">
    <property type="entry name" value="DNA_circ_N"/>
    <property type="match status" value="1"/>
</dbReference>
<gene>
    <name evidence="3" type="ORF">AZ34_11840</name>
</gene>